<dbReference type="InterPro" id="IPR036452">
    <property type="entry name" value="Ribo_hydro-like"/>
</dbReference>
<evidence type="ECO:0000256" key="2">
    <source>
        <dbReference type="ARBA" id="ARBA00023295"/>
    </source>
</evidence>
<dbReference type="PANTHER" id="PTHR12304:SF4">
    <property type="entry name" value="URIDINE NUCLEOSIDASE"/>
    <property type="match status" value="1"/>
</dbReference>
<protein>
    <submittedName>
        <fullName evidence="4">Inosine-uridine preferring nucleoside hydrolase</fullName>
        <ecNumber evidence="4">3.2.2.-</ecNumber>
    </submittedName>
</protein>
<keyword evidence="2 4" id="KW-0326">Glycosidase</keyword>
<dbReference type="SUPFAM" id="SSF53590">
    <property type="entry name" value="Nucleoside hydrolase"/>
    <property type="match status" value="1"/>
</dbReference>
<dbReference type="GO" id="GO:0016798">
    <property type="term" value="F:hydrolase activity, acting on glycosyl bonds"/>
    <property type="evidence" value="ECO:0007669"/>
    <property type="project" value="UniProtKB-KW"/>
</dbReference>
<reference evidence="4 5" key="1">
    <citation type="submission" date="2011-05" db="EMBL/GenBank/DDBJ databases">
        <authorList>
            <person name="Durkin A.S."/>
            <person name="Kim M."/>
            <person name="Radune D."/>
            <person name="Hostetler J."/>
            <person name="Torralba M."/>
            <person name="Gillis M."/>
            <person name="Methe B."/>
            <person name="Sutton G."/>
            <person name="Nelson K.E."/>
        </authorList>
    </citation>
    <scope>NUCLEOTIDE SEQUENCE [LARGE SCALE GENOMIC DNA]</scope>
    <source>
        <strain evidence="4 5">F0423</strain>
    </source>
</reference>
<evidence type="ECO:0000313" key="5">
    <source>
        <dbReference type="Proteomes" id="UP000006035"/>
    </source>
</evidence>
<feature type="domain" description="Inosine/uridine-preferring nucleoside hydrolase" evidence="3">
    <location>
        <begin position="6"/>
        <end position="265"/>
    </location>
</feature>
<proteinExistence type="predicted"/>
<dbReference type="Pfam" id="PF01156">
    <property type="entry name" value="IU_nuc_hydro"/>
    <property type="match status" value="1"/>
</dbReference>
<dbReference type="EMBL" id="AFTL01000012">
    <property type="protein sequence ID" value="EGS37370.1"/>
    <property type="molecule type" value="Genomic_DNA"/>
</dbReference>
<dbReference type="EC" id="3.2.2.-" evidence="4"/>
<dbReference type="Gene3D" id="3.90.245.10">
    <property type="entry name" value="Ribonucleoside hydrolase-like"/>
    <property type="match status" value="1"/>
</dbReference>
<evidence type="ECO:0000313" key="4">
    <source>
        <dbReference type="EMBL" id="EGS37370.1"/>
    </source>
</evidence>
<dbReference type="Proteomes" id="UP000006035">
    <property type="component" value="Unassembled WGS sequence"/>
</dbReference>
<dbReference type="PANTHER" id="PTHR12304">
    <property type="entry name" value="INOSINE-URIDINE PREFERRING NUCLEOSIDE HYDROLASE"/>
    <property type="match status" value="1"/>
</dbReference>
<name>A0ABP2LBI7_9LACO</name>
<keyword evidence="1 4" id="KW-0378">Hydrolase</keyword>
<organism evidence="4 5">
    <name type="scientific">Limosilactobacillus oris F0423</name>
    <dbReference type="NCBI Taxonomy" id="944562"/>
    <lineage>
        <taxon>Bacteria</taxon>
        <taxon>Bacillati</taxon>
        <taxon>Bacillota</taxon>
        <taxon>Bacilli</taxon>
        <taxon>Lactobacillales</taxon>
        <taxon>Lactobacillaceae</taxon>
        <taxon>Limosilactobacillus</taxon>
    </lineage>
</organism>
<keyword evidence="5" id="KW-1185">Reference proteome</keyword>
<dbReference type="InterPro" id="IPR001910">
    <property type="entry name" value="Inosine/uridine_hydrolase_dom"/>
</dbReference>
<evidence type="ECO:0000259" key="3">
    <source>
        <dbReference type="Pfam" id="PF01156"/>
    </source>
</evidence>
<sequence length="297" mass="32923">MMTEKVILDCDCSFDIPGCDVDDGLTIMYLLGAPTIDLVGVTLSQGNSDWAGVLGATRRLKDRLHLPFNYYFAPDTGEQPQLAASDFLVQTVNAHPHEITLLGTGGLTNIKRALVIDPLFLNKVKRVVLMGGNCFPLVINGHQVGELNFKIDPAAAQLIFASGVPLIIMNGHMTMEALFSRDFSQRLAAKLQATLPADRYQYFATAINDWMKLQEHDLDLPGFCNWDITTAVYLEHPEYFTSEQVYLASDQSAIAEAGRITLVDHSSRMITMPAHIKDFAAFNDLVYRRLLAGLQQD</sequence>
<gene>
    <name evidence="4" type="ORF">HMPREF9102_1390</name>
</gene>
<evidence type="ECO:0000256" key="1">
    <source>
        <dbReference type="ARBA" id="ARBA00022801"/>
    </source>
</evidence>
<accession>A0ABP2LBI7</accession>
<dbReference type="RefSeq" id="WP_003711974.1">
    <property type="nucleotide sequence ID" value="NZ_AFTL01000012.1"/>
</dbReference>
<comment type="caution">
    <text evidence="4">The sequence shown here is derived from an EMBL/GenBank/DDBJ whole genome shotgun (WGS) entry which is preliminary data.</text>
</comment>
<dbReference type="InterPro" id="IPR023186">
    <property type="entry name" value="IUNH"/>
</dbReference>